<gene>
    <name evidence="1" type="ORF">J3U87_30480</name>
</gene>
<dbReference type="Gene3D" id="2.120.10.10">
    <property type="match status" value="1"/>
</dbReference>
<dbReference type="RefSeq" id="WP_237379561.1">
    <property type="nucleotide sequence ID" value="NZ_CP071793.1"/>
</dbReference>
<dbReference type="AlphaFoldDB" id="A0A8A4TK57"/>
<evidence type="ECO:0000313" key="1">
    <source>
        <dbReference type="EMBL" id="QTD49930.1"/>
    </source>
</evidence>
<accession>A0A8A4TK57</accession>
<dbReference type="Proteomes" id="UP000663929">
    <property type="component" value="Chromosome"/>
</dbReference>
<organism evidence="1 2">
    <name type="scientific">Sulfidibacter corallicola</name>
    <dbReference type="NCBI Taxonomy" id="2818388"/>
    <lineage>
        <taxon>Bacteria</taxon>
        <taxon>Pseudomonadati</taxon>
        <taxon>Acidobacteriota</taxon>
        <taxon>Holophagae</taxon>
        <taxon>Acanthopleuribacterales</taxon>
        <taxon>Acanthopleuribacteraceae</taxon>
        <taxon>Sulfidibacter</taxon>
    </lineage>
</organism>
<evidence type="ECO:0000313" key="2">
    <source>
        <dbReference type="Proteomes" id="UP000663929"/>
    </source>
</evidence>
<proteinExistence type="predicted"/>
<protein>
    <submittedName>
        <fullName evidence="1">Uncharacterized protein</fullName>
    </submittedName>
</protein>
<name>A0A8A4TK57_SULCO</name>
<reference evidence="1" key="1">
    <citation type="submission" date="2021-03" db="EMBL/GenBank/DDBJ databases">
        <title>Acanthopleuribacteraceae sp. M133.</title>
        <authorList>
            <person name="Wang G."/>
        </authorList>
    </citation>
    <scope>NUCLEOTIDE SEQUENCE</scope>
    <source>
        <strain evidence="1">M133</strain>
    </source>
</reference>
<dbReference type="KEGG" id="scor:J3U87_30480"/>
<keyword evidence="2" id="KW-1185">Reference proteome</keyword>
<dbReference type="EMBL" id="CP071793">
    <property type="protein sequence ID" value="QTD49930.1"/>
    <property type="molecule type" value="Genomic_DNA"/>
</dbReference>
<sequence length="344" mass="39284">MIKTLVPRRENQYSAFPTFAVHRDQLFVFFRQGVKGRWGTHGHGGRVKRLQFDLDTFVVACDDPEREEIGSLAVESHVHGEKGRNEMDAIVSDLGDGLFCLATRNFDREKRMRCFVGFSHDLNFRERIEIAVPGVHWFAFYGKALRVGDDLVFPAYGGLDGKDHMQALLISVPVERRHDPTAWGLRSAIPNGSRDRELNESSLVRAGDRFHLFSRAHRQPFALWHATSTDLDRWSEPRVIIRDAHAPMAIHWRDRVCVSYRHLYRGTESEEQAASAAPSAATCLEWPFDDRPIVTIESFPGSIYDGGYSDLGPVRDRLLLVYYQGNAQGEPYLRCWLQEPDSLL</sequence>